<name>A0A1V4D2X6_9ACTN</name>
<dbReference type="GO" id="GO:0004520">
    <property type="term" value="F:DNA endonuclease activity"/>
    <property type="evidence" value="ECO:0007669"/>
    <property type="project" value="InterPro"/>
</dbReference>
<reference evidence="10" key="1">
    <citation type="submission" date="2016-12" db="EMBL/GenBank/DDBJ databases">
        <title>Genome sequence of Streptomyces antioxidans MUSC 164.</title>
        <authorList>
            <person name="Lee L.-H."/>
            <person name="Ser H.-L."/>
        </authorList>
    </citation>
    <scope>NUCLEOTIDE SEQUENCE [LARGE SCALE GENOMIC DNA]</scope>
    <source>
        <strain evidence="10">MUSC 164</strain>
    </source>
</reference>
<dbReference type="Gene3D" id="3.100.10.20">
    <property type="entry name" value="CRISPR-associated endonuclease Cas1, N-terminal domain"/>
    <property type="match status" value="1"/>
</dbReference>
<keyword evidence="2 8" id="KW-0479">Metal-binding</keyword>
<dbReference type="AlphaFoldDB" id="A0A1V4D2X6"/>
<dbReference type="PANTHER" id="PTHR34353">
    <property type="entry name" value="CRISPR-ASSOCIATED ENDONUCLEASE CAS1 1"/>
    <property type="match status" value="1"/>
</dbReference>
<dbReference type="PANTHER" id="PTHR34353:SF3">
    <property type="entry name" value="CRISPR-ASSOCIATED ENDONUCLEASE CAS1"/>
    <property type="match status" value="1"/>
</dbReference>
<feature type="binding site" evidence="8">
    <location>
        <position position="160"/>
    </location>
    <ligand>
        <name>Mn(2+)</name>
        <dbReference type="ChEBI" id="CHEBI:29035"/>
    </ligand>
</feature>
<gene>
    <name evidence="8" type="primary">cas1</name>
    <name evidence="10" type="ORF">VT50_0220475</name>
</gene>
<keyword evidence="1 8" id="KW-0540">Nuclease</keyword>
<sequence>MSAPKRGSDARRRLASPTLAMLPRVADSLSFLYLDMVRVVQDDTGVCAQIQVDPQRIDLVYVPTAALSCLLLGPGVSITTPALTTLARHGTSVVCVGAGGVRAYAGILPDSLTTHWLEQQVTCWSDPAKRLDVAVRMYERRFKDADLPQTVTLEQLRGMEGQRMKAFYKILAEQHGIGRFRRNYRPDQWDSQDPVNLALSAANTCLYGIVHAALLALGLSPALGFVHAGTQHAFVYDIADLYKAETTLPVAFALHNSTNPEQEARRRFREDLRLLRLLPRIVHDVQNLLAPDHTNTLNAEAGEGDEEERPERRDAQMVHLWDPKAGVLPAGVNYASGGD</sequence>
<dbReference type="GO" id="GO:0051607">
    <property type="term" value="P:defense response to virus"/>
    <property type="evidence" value="ECO:0007669"/>
    <property type="project" value="UniProtKB-UniRule"/>
</dbReference>
<keyword evidence="11" id="KW-1185">Reference proteome</keyword>
<dbReference type="InterPro" id="IPR042211">
    <property type="entry name" value="CRISPR-assoc_Cas1_N"/>
</dbReference>
<feature type="binding site" evidence="8">
    <location>
        <position position="227"/>
    </location>
    <ligand>
        <name>Mn(2+)</name>
        <dbReference type="ChEBI" id="CHEBI:29035"/>
    </ligand>
</feature>
<dbReference type="Gene3D" id="1.20.120.920">
    <property type="entry name" value="CRISPR-associated endonuclease Cas1, C-terminal domain"/>
    <property type="match status" value="1"/>
</dbReference>
<keyword evidence="6 8" id="KW-0051">Antiviral defense</keyword>
<dbReference type="GO" id="GO:0016787">
    <property type="term" value="F:hydrolase activity"/>
    <property type="evidence" value="ECO:0007669"/>
    <property type="project" value="UniProtKB-KW"/>
</dbReference>
<dbReference type="GO" id="GO:0003677">
    <property type="term" value="F:DNA binding"/>
    <property type="evidence" value="ECO:0007669"/>
    <property type="project" value="UniProtKB-KW"/>
</dbReference>
<dbReference type="Proteomes" id="UP000033615">
    <property type="component" value="Unassembled WGS sequence"/>
</dbReference>
<dbReference type="NCBIfam" id="TIGR00287">
    <property type="entry name" value="cas1"/>
    <property type="match status" value="1"/>
</dbReference>
<feature type="region of interest" description="Disordered" evidence="9">
    <location>
        <begin position="293"/>
        <end position="320"/>
    </location>
</feature>
<dbReference type="InterPro" id="IPR002729">
    <property type="entry name" value="CRISPR-assoc_Cas1"/>
</dbReference>
<feature type="binding site" evidence="8">
    <location>
        <position position="240"/>
    </location>
    <ligand>
        <name>Mn(2+)</name>
        <dbReference type="ChEBI" id="CHEBI:29035"/>
    </ligand>
</feature>
<comment type="cofactor">
    <cofactor evidence="8">
        <name>Mg(2+)</name>
        <dbReference type="ChEBI" id="CHEBI:18420"/>
    </cofactor>
    <cofactor evidence="8">
        <name>Mn(2+)</name>
        <dbReference type="ChEBI" id="CHEBI:29035"/>
    </cofactor>
</comment>
<dbReference type="EC" id="3.1.-.-" evidence="8"/>
<evidence type="ECO:0000256" key="1">
    <source>
        <dbReference type="ARBA" id="ARBA00022722"/>
    </source>
</evidence>
<dbReference type="NCBIfam" id="TIGR03638">
    <property type="entry name" value="cas1_ECOLI"/>
    <property type="match status" value="1"/>
</dbReference>
<comment type="subunit">
    <text evidence="8">Homodimer, forms a heterotetramer with a Cas2 homodimer.</text>
</comment>
<protein>
    <recommendedName>
        <fullName evidence="8">CRISPR-associated endonuclease Cas1</fullName>
        <ecNumber evidence="8">3.1.-.-</ecNumber>
    </recommendedName>
</protein>
<keyword evidence="5 8" id="KW-0460">Magnesium</keyword>
<evidence type="ECO:0000313" key="11">
    <source>
        <dbReference type="Proteomes" id="UP000033615"/>
    </source>
</evidence>
<comment type="similarity">
    <text evidence="8">Belongs to the CRISPR-associated endonuclease Cas1 family.</text>
</comment>
<keyword evidence="8" id="KW-0464">Manganese</keyword>
<comment type="caution">
    <text evidence="10">The sequence shown here is derived from an EMBL/GenBank/DDBJ whole genome shotgun (WGS) entry which is preliminary data.</text>
</comment>
<organism evidence="10 11">
    <name type="scientific">Streptomyces antioxidans</name>
    <dbReference type="NCBI Taxonomy" id="1507734"/>
    <lineage>
        <taxon>Bacteria</taxon>
        <taxon>Bacillati</taxon>
        <taxon>Actinomycetota</taxon>
        <taxon>Actinomycetes</taxon>
        <taxon>Kitasatosporales</taxon>
        <taxon>Streptomycetaceae</taxon>
        <taxon>Streptomyces</taxon>
    </lineage>
</organism>
<dbReference type="InterPro" id="IPR050646">
    <property type="entry name" value="Cas1"/>
</dbReference>
<evidence type="ECO:0000256" key="4">
    <source>
        <dbReference type="ARBA" id="ARBA00022801"/>
    </source>
</evidence>
<evidence type="ECO:0000256" key="7">
    <source>
        <dbReference type="ARBA" id="ARBA00023125"/>
    </source>
</evidence>
<evidence type="ECO:0000256" key="3">
    <source>
        <dbReference type="ARBA" id="ARBA00022759"/>
    </source>
</evidence>
<accession>A0A1V4D2X6</accession>
<proteinExistence type="inferred from homology"/>
<dbReference type="Pfam" id="PF01867">
    <property type="entry name" value="Cas_Cas1"/>
    <property type="match status" value="1"/>
</dbReference>
<keyword evidence="4 8" id="KW-0378">Hydrolase</keyword>
<dbReference type="InterPro" id="IPR019851">
    <property type="entry name" value="CRISPR-assoc_Cas1_ECOLI"/>
</dbReference>
<dbReference type="EMBL" id="LAKD02000049">
    <property type="protein sequence ID" value="OPF78193.1"/>
    <property type="molecule type" value="Genomic_DNA"/>
</dbReference>
<dbReference type="InterPro" id="IPR042206">
    <property type="entry name" value="CRISPR-assoc_Cas1_C"/>
</dbReference>
<evidence type="ECO:0000256" key="9">
    <source>
        <dbReference type="SAM" id="MobiDB-lite"/>
    </source>
</evidence>
<keyword evidence="7 8" id="KW-0238">DNA-binding</keyword>
<evidence type="ECO:0000313" key="10">
    <source>
        <dbReference type="EMBL" id="OPF78193.1"/>
    </source>
</evidence>
<dbReference type="GO" id="GO:0046872">
    <property type="term" value="F:metal ion binding"/>
    <property type="evidence" value="ECO:0007669"/>
    <property type="project" value="UniProtKB-UniRule"/>
</dbReference>
<dbReference type="HAMAP" id="MF_01470">
    <property type="entry name" value="Cas1"/>
    <property type="match status" value="1"/>
</dbReference>
<evidence type="ECO:0000256" key="5">
    <source>
        <dbReference type="ARBA" id="ARBA00022842"/>
    </source>
</evidence>
<evidence type="ECO:0000256" key="8">
    <source>
        <dbReference type="HAMAP-Rule" id="MF_01470"/>
    </source>
</evidence>
<keyword evidence="3 8" id="KW-0255">Endonuclease</keyword>
<evidence type="ECO:0000256" key="2">
    <source>
        <dbReference type="ARBA" id="ARBA00022723"/>
    </source>
</evidence>
<comment type="function">
    <text evidence="8">CRISPR (clustered regularly interspaced short palindromic repeat), is an adaptive immune system that provides protection against mobile genetic elements (viruses, transposable elements and conjugative plasmids). CRISPR clusters contain spacers, sequences complementary to antecedent mobile elements, and target invading nucleic acids. CRISPR clusters are transcribed and processed into CRISPR RNA (crRNA). Acts as a dsDNA endonuclease. Involved in the integration of spacer DNA into the CRISPR cassette.</text>
</comment>
<dbReference type="GO" id="GO:0043571">
    <property type="term" value="P:maintenance of CRISPR repeat elements"/>
    <property type="evidence" value="ECO:0007669"/>
    <property type="project" value="UniProtKB-UniRule"/>
</dbReference>
<evidence type="ECO:0000256" key="6">
    <source>
        <dbReference type="ARBA" id="ARBA00023118"/>
    </source>
</evidence>